<dbReference type="GO" id="GO:0005524">
    <property type="term" value="F:ATP binding"/>
    <property type="evidence" value="ECO:0007669"/>
    <property type="project" value="UniProtKB-KW"/>
</dbReference>
<protein>
    <recommendedName>
        <fullName evidence="5">Actin-like ATPase domain-containing protein</fullName>
    </recommendedName>
</protein>
<name>A0A4U7B679_9PEZI</name>
<dbReference type="SUPFAM" id="SSF53067">
    <property type="entry name" value="Actin-like ATPase domain"/>
    <property type="match status" value="2"/>
</dbReference>
<evidence type="ECO:0000256" key="1">
    <source>
        <dbReference type="ARBA" id="ARBA00022741"/>
    </source>
</evidence>
<comment type="caution">
    <text evidence="3">The sequence shown here is derived from an EMBL/GenBank/DDBJ whole genome shotgun (WGS) entry which is preliminary data.</text>
</comment>
<sequence>MARLPPLQSCPGYPSMSLTQGSASDRLVVSFDYGTTFGGAAYVYGADGTEADKIEIVRTWPGGQKQTSEKVPTEIVYDDRSKVKKWGYQVASNDRRIRCVKLLLEHGQELPSWVDKEDLEEQLARHHKTAIQVVSDYLSEMREFVIKALTKRYGPVMLSMTPIEYVLTVPAVWSHAAKDATMTAAKTAGMGQTLRMISEPEAAAIYALTTLASNRVNVGEVYTVCDAGGGTVDLITYEVETTSPLTFKEIVPGSGGLCGAVFLNIRFESFIKSRIGEEAFEDMKANHSRTWDIALNYFEEKVKRNFDPQDTNNQYDSTEFMVPLLHLDDNPAIGLENGFLQLRCAEVASFFRPLVDDITGLIEAQRNEAEAAGKKVKAVILVGGFGQSEFLHNCIRKRFANLPGDDESLSSAPKKRSRRGFLDLSQSHQPTPGLEIMQSQNPWTAIIRGAVLRGIAGRDLVTSRKARKHYGCLVAPLFDPAIHREEVKYWDEIDGKFRADNQMAWFVKKGDAIKSGEAIVHGLSAKFWQRPGHHRSSLYFCEDDVPPKELSDGPFGTVNRLCTVTVDASCVPSRRWRNETNFRGMAYMRLNYDLGLQLESGRLKFDFRIGGTVYGSVQADFD</sequence>
<dbReference type="CDD" id="cd10170">
    <property type="entry name" value="ASKHA_NBD_HSP70"/>
    <property type="match status" value="1"/>
</dbReference>
<keyword evidence="2" id="KW-0067">ATP-binding</keyword>
<dbReference type="Proteomes" id="UP000308133">
    <property type="component" value="Unassembled WGS sequence"/>
</dbReference>
<dbReference type="InterPro" id="IPR043129">
    <property type="entry name" value="ATPase_NBD"/>
</dbReference>
<keyword evidence="1" id="KW-0547">Nucleotide-binding</keyword>
<accession>A0A4U7B679</accession>
<evidence type="ECO:0000313" key="3">
    <source>
        <dbReference type="EMBL" id="TKX24266.1"/>
    </source>
</evidence>
<reference evidence="3 4" key="1">
    <citation type="submission" date="2018-02" db="EMBL/GenBank/DDBJ databases">
        <title>Draft genome sequences of Elsinoe sp., causing black scab on jojoba.</title>
        <authorList>
            <person name="Stodart B."/>
            <person name="Jeffress S."/>
            <person name="Ash G."/>
            <person name="Arun Chinnappa K."/>
        </authorList>
    </citation>
    <scope>NUCLEOTIDE SEQUENCE [LARGE SCALE GENOMIC DNA]</scope>
    <source>
        <strain evidence="3 4">Hillstone_2</strain>
    </source>
</reference>
<dbReference type="InterPro" id="IPR013126">
    <property type="entry name" value="Hsp_70_fam"/>
</dbReference>
<dbReference type="AlphaFoldDB" id="A0A4U7B679"/>
<evidence type="ECO:0000256" key="2">
    <source>
        <dbReference type="ARBA" id="ARBA00022840"/>
    </source>
</evidence>
<dbReference type="GO" id="GO:0140662">
    <property type="term" value="F:ATP-dependent protein folding chaperone"/>
    <property type="evidence" value="ECO:0007669"/>
    <property type="project" value="InterPro"/>
</dbReference>
<dbReference type="PANTHER" id="PTHR14187:SF82">
    <property type="entry name" value="FAMILY CHAPERONE, PUTATIVE (AFU_ORTHOLOGUE AFUA_7G08575)-RELATED"/>
    <property type="match status" value="1"/>
</dbReference>
<dbReference type="EMBL" id="PTQR01000043">
    <property type="protein sequence ID" value="TKX24266.1"/>
    <property type="molecule type" value="Genomic_DNA"/>
</dbReference>
<evidence type="ECO:0000313" key="4">
    <source>
        <dbReference type="Proteomes" id="UP000308133"/>
    </source>
</evidence>
<proteinExistence type="predicted"/>
<dbReference type="Pfam" id="PF00012">
    <property type="entry name" value="HSP70"/>
    <property type="match status" value="1"/>
</dbReference>
<dbReference type="Gene3D" id="3.30.420.40">
    <property type="match status" value="1"/>
</dbReference>
<dbReference type="PANTHER" id="PTHR14187">
    <property type="entry name" value="ALPHA KINASE/ELONGATION FACTOR 2 KINASE"/>
    <property type="match status" value="1"/>
</dbReference>
<evidence type="ECO:0008006" key="5">
    <source>
        <dbReference type="Google" id="ProtNLM"/>
    </source>
</evidence>
<gene>
    <name evidence="3" type="ORF">C1H76_3508</name>
</gene>
<organism evidence="3 4">
    <name type="scientific">Elsinoe australis</name>
    <dbReference type="NCBI Taxonomy" id="40998"/>
    <lineage>
        <taxon>Eukaryota</taxon>
        <taxon>Fungi</taxon>
        <taxon>Dikarya</taxon>
        <taxon>Ascomycota</taxon>
        <taxon>Pezizomycotina</taxon>
        <taxon>Dothideomycetes</taxon>
        <taxon>Dothideomycetidae</taxon>
        <taxon>Myriangiales</taxon>
        <taxon>Elsinoaceae</taxon>
        <taxon>Elsinoe</taxon>
    </lineage>
</organism>